<keyword evidence="1" id="KW-1133">Transmembrane helix</keyword>
<dbReference type="OrthoDB" id="381306at2157"/>
<dbReference type="STRING" id="660521.SAMN04487949_3606"/>
<feature type="transmembrane region" description="Helical" evidence="1">
    <location>
        <begin position="39"/>
        <end position="60"/>
    </location>
</feature>
<dbReference type="RefSeq" id="WP_089699755.1">
    <property type="nucleotide sequence ID" value="NZ_FNHL01000007.1"/>
</dbReference>
<keyword evidence="1" id="KW-0812">Transmembrane</keyword>
<protein>
    <submittedName>
        <fullName evidence="2">Uncharacterized protein</fullName>
    </submittedName>
</protein>
<name>A0A1G9ZCG9_9EURY</name>
<proteinExistence type="predicted"/>
<dbReference type="Proteomes" id="UP000199451">
    <property type="component" value="Unassembled WGS sequence"/>
</dbReference>
<gene>
    <name evidence="2" type="ORF">SAMN04487949_3606</name>
</gene>
<dbReference type="EMBL" id="FNHL01000007">
    <property type="protein sequence ID" value="SDN19092.1"/>
    <property type="molecule type" value="Genomic_DNA"/>
</dbReference>
<keyword evidence="3" id="KW-1185">Reference proteome</keyword>
<reference evidence="3" key="1">
    <citation type="submission" date="2016-10" db="EMBL/GenBank/DDBJ databases">
        <authorList>
            <person name="Varghese N."/>
            <person name="Submissions S."/>
        </authorList>
    </citation>
    <scope>NUCLEOTIDE SEQUENCE [LARGE SCALE GENOMIC DNA]</scope>
    <source>
        <strain evidence="3">CGMCC 1.10119</strain>
    </source>
</reference>
<organism evidence="2 3">
    <name type="scientific">Halogranum gelatinilyticum</name>
    <dbReference type="NCBI Taxonomy" id="660521"/>
    <lineage>
        <taxon>Archaea</taxon>
        <taxon>Methanobacteriati</taxon>
        <taxon>Methanobacteriota</taxon>
        <taxon>Stenosarchaea group</taxon>
        <taxon>Halobacteria</taxon>
        <taxon>Halobacteriales</taxon>
        <taxon>Haloferacaceae</taxon>
    </lineage>
</organism>
<keyword evidence="1" id="KW-0472">Membrane</keyword>
<sequence>MTEQLTAQCPCGETIHITDPDDGPEVEVDVVLFNRKFRFVPNVHAILSVSALVVMAMLIYTEMIHHGEANPLTLAEVAHFAGWVYLELPEAIFIETLE</sequence>
<evidence type="ECO:0000313" key="3">
    <source>
        <dbReference type="Proteomes" id="UP000199451"/>
    </source>
</evidence>
<dbReference type="AlphaFoldDB" id="A0A1G9ZCG9"/>
<accession>A0A1G9ZCG9</accession>
<evidence type="ECO:0000313" key="2">
    <source>
        <dbReference type="EMBL" id="SDN19092.1"/>
    </source>
</evidence>
<evidence type="ECO:0000256" key="1">
    <source>
        <dbReference type="SAM" id="Phobius"/>
    </source>
</evidence>